<sequence>MKNLRRNIDVAVLLTTQTNKEQQCFEAICLWLAHQSEPETPFTDRLTVAFENSQMKAVKQRQLGIVLLQGKTMI</sequence>
<proteinExistence type="predicted"/>
<dbReference type="EMBL" id="FQZT01000001">
    <property type="protein sequence ID" value="SHI56823.1"/>
    <property type="molecule type" value="Genomic_DNA"/>
</dbReference>
<reference evidence="1 2" key="1">
    <citation type="submission" date="2016-11" db="EMBL/GenBank/DDBJ databases">
        <authorList>
            <person name="Jaros S."/>
            <person name="Januszkiewicz K."/>
            <person name="Wedrychowicz H."/>
        </authorList>
    </citation>
    <scope>NUCLEOTIDE SEQUENCE [LARGE SCALE GENOMIC DNA]</scope>
    <source>
        <strain evidence="1 2">DSM 5091</strain>
    </source>
</reference>
<organism evidence="1 2">
    <name type="scientific">Malonomonas rubra DSM 5091</name>
    <dbReference type="NCBI Taxonomy" id="1122189"/>
    <lineage>
        <taxon>Bacteria</taxon>
        <taxon>Pseudomonadati</taxon>
        <taxon>Thermodesulfobacteriota</taxon>
        <taxon>Desulfuromonadia</taxon>
        <taxon>Desulfuromonadales</taxon>
        <taxon>Geopsychrobacteraceae</taxon>
        <taxon>Malonomonas</taxon>
    </lineage>
</organism>
<protein>
    <submittedName>
        <fullName evidence="1">Uncharacterized protein</fullName>
    </submittedName>
</protein>
<accession>A0A1M6C7A8</accession>
<gene>
    <name evidence="1" type="ORF">SAMN02745165_00431</name>
</gene>
<dbReference type="AlphaFoldDB" id="A0A1M6C7A8"/>
<evidence type="ECO:0000313" key="1">
    <source>
        <dbReference type="EMBL" id="SHI56823.1"/>
    </source>
</evidence>
<evidence type="ECO:0000313" key="2">
    <source>
        <dbReference type="Proteomes" id="UP000184171"/>
    </source>
</evidence>
<dbReference type="Proteomes" id="UP000184171">
    <property type="component" value="Unassembled WGS sequence"/>
</dbReference>
<name>A0A1M6C7A8_MALRU</name>
<keyword evidence="2" id="KW-1185">Reference proteome</keyword>